<organism evidence="2 3">
    <name type="scientific">Candidatus Staskawiczbacteria bacterium RIFCSPHIGHO2_02_FULL_42_22</name>
    <dbReference type="NCBI Taxonomy" id="1802207"/>
    <lineage>
        <taxon>Bacteria</taxon>
        <taxon>Candidatus Staskawicziibacteriota</taxon>
    </lineage>
</organism>
<gene>
    <name evidence="2" type="ORF">A3D44_01770</name>
</gene>
<feature type="transmembrane region" description="Helical" evidence="1">
    <location>
        <begin position="20"/>
        <end position="41"/>
    </location>
</feature>
<evidence type="ECO:0000313" key="3">
    <source>
        <dbReference type="Proteomes" id="UP000178820"/>
    </source>
</evidence>
<keyword evidence="1" id="KW-1133">Transmembrane helix</keyword>
<keyword evidence="1" id="KW-0812">Transmembrane</keyword>
<evidence type="ECO:0000313" key="2">
    <source>
        <dbReference type="EMBL" id="OGZ68377.1"/>
    </source>
</evidence>
<dbReference type="EMBL" id="MHOT01000023">
    <property type="protein sequence ID" value="OGZ68377.1"/>
    <property type="molecule type" value="Genomic_DNA"/>
</dbReference>
<sequence length="184" mass="20850">MVDFQQIHQTKTTASFWIDFLFYFVCYLLAVAVICFAIFSLKAYFLHQNINDLDQKIAAAGTSTQKQEEKDLITYKKRVEDFTSLINGHTISLNIFNFIEQKTLPSVWFSAFDVSQAKNEFTLAGQAKDMKALSNQVKIFEESTAEVKNVSVLNSQVSGNGSVTFVINMVLEAMFFKNDAYSTN</sequence>
<evidence type="ECO:0000256" key="1">
    <source>
        <dbReference type="SAM" id="Phobius"/>
    </source>
</evidence>
<dbReference type="Proteomes" id="UP000178820">
    <property type="component" value="Unassembled WGS sequence"/>
</dbReference>
<accession>A0A1G2I127</accession>
<keyword evidence="1" id="KW-0472">Membrane</keyword>
<comment type="caution">
    <text evidence="2">The sequence shown here is derived from an EMBL/GenBank/DDBJ whole genome shotgun (WGS) entry which is preliminary data.</text>
</comment>
<protein>
    <recommendedName>
        <fullName evidence="4">PilN domain-containing protein</fullName>
    </recommendedName>
</protein>
<dbReference type="AlphaFoldDB" id="A0A1G2I127"/>
<dbReference type="STRING" id="1802207.A3D44_01770"/>
<evidence type="ECO:0008006" key="4">
    <source>
        <dbReference type="Google" id="ProtNLM"/>
    </source>
</evidence>
<proteinExistence type="predicted"/>
<reference evidence="2 3" key="1">
    <citation type="journal article" date="2016" name="Nat. Commun.">
        <title>Thousands of microbial genomes shed light on interconnected biogeochemical processes in an aquifer system.</title>
        <authorList>
            <person name="Anantharaman K."/>
            <person name="Brown C.T."/>
            <person name="Hug L.A."/>
            <person name="Sharon I."/>
            <person name="Castelle C.J."/>
            <person name="Probst A.J."/>
            <person name="Thomas B.C."/>
            <person name="Singh A."/>
            <person name="Wilkins M.J."/>
            <person name="Karaoz U."/>
            <person name="Brodie E.L."/>
            <person name="Williams K.H."/>
            <person name="Hubbard S.S."/>
            <person name="Banfield J.F."/>
        </authorList>
    </citation>
    <scope>NUCLEOTIDE SEQUENCE [LARGE SCALE GENOMIC DNA]</scope>
</reference>
<name>A0A1G2I127_9BACT</name>